<dbReference type="SUPFAM" id="SSF55781">
    <property type="entry name" value="GAF domain-like"/>
    <property type="match status" value="1"/>
</dbReference>
<evidence type="ECO:0000256" key="3">
    <source>
        <dbReference type="ARBA" id="ARBA00023012"/>
    </source>
</evidence>
<dbReference type="InterPro" id="IPR036890">
    <property type="entry name" value="HATPase_C_sf"/>
</dbReference>
<evidence type="ECO:0000256" key="4">
    <source>
        <dbReference type="SAM" id="Coils"/>
    </source>
</evidence>
<feature type="domain" description="Histidine kinase" evidence="5">
    <location>
        <begin position="321"/>
        <end position="402"/>
    </location>
</feature>
<dbReference type="SUPFAM" id="SSF55874">
    <property type="entry name" value="ATPase domain of HSP90 chaperone/DNA topoisomerase II/histidine kinase"/>
    <property type="match status" value="1"/>
</dbReference>
<dbReference type="PANTHER" id="PTHR24421">
    <property type="entry name" value="NITRATE/NITRITE SENSOR PROTEIN NARX-RELATED"/>
    <property type="match status" value="1"/>
</dbReference>
<evidence type="ECO:0000313" key="6">
    <source>
        <dbReference type="EMBL" id="TCO19001.1"/>
    </source>
</evidence>
<dbReference type="Gene3D" id="1.20.5.1930">
    <property type="match status" value="1"/>
</dbReference>
<dbReference type="InterPro" id="IPR005467">
    <property type="entry name" value="His_kinase_dom"/>
</dbReference>
<dbReference type="InterPro" id="IPR029016">
    <property type="entry name" value="GAF-like_dom_sf"/>
</dbReference>
<dbReference type="Gene3D" id="3.30.450.40">
    <property type="match status" value="1"/>
</dbReference>
<keyword evidence="7" id="KW-1185">Reference proteome</keyword>
<comment type="caution">
    <text evidence="6">The sequence shown here is derived from an EMBL/GenBank/DDBJ whole genome shotgun (WGS) entry which is preliminary data.</text>
</comment>
<dbReference type="InterPro" id="IPR050482">
    <property type="entry name" value="Sensor_HK_TwoCompSys"/>
</dbReference>
<dbReference type="InterPro" id="IPR003594">
    <property type="entry name" value="HATPase_dom"/>
</dbReference>
<keyword evidence="3" id="KW-0902">Two-component regulatory system</keyword>
<dbReference type="InterPro" id="IPR011712">
    <property type="entry name" value="Sig_transdc_His_kin_sub3_dim/P"/>
</dbReference>
<feature type="coiled-coil region" evidence="4">
    <location>
        <begin position="179"/>
        <end position="209"/>
    </location>
</feature>
<organism evidence="6 7">
    <name type="scientific">Kribbella orskensis</name>
    <dbReference type="NCBI Taxonomy" id="2512216"/>
    <lineage>
        <taxon>Bacteria</taxon>
        <taxon>Bacillati</taxon>
        <taxon>Actinomycetota</taxon>
        <taxon>Actinomycetes</taxon>
        <taxon>Propionibacteriales</taxon>
        <taxon>Kribbellaceae</taxon>
        <taxon>Kribbella</taxon>
    </lineage>
</organism>
<accession>A0ABY2BFZ2</accession>
<dbReference type="CDD" id="cd16917">
    <property type="entry name" value="HATPase_UhpB-NarQ-NarX-like"/>
    <property type="match status" value="1"/>
</dbReference>
<dbReference type="Pfam" id="PF07730">
    <property type="entry name" value="HisKA_3"/>
    <property type="match status" value="1"/>
</dbReference>
<dbReference type="PROSITE" id="PS50109">
    <property type="entry name" value="HIS_KIN"/>
    <property type="match status" value="1"/>
</dbReference>
<keyword evidence="1" id="KW-0808">Transferase</keyword>
<evidence type="ECO:0000256" key="1">
    <source>
        <dbReference type="ARBA" id="ARBA00022679"/>
    </source>
</evidence>
<keyword evidence="2 6" id="KW-0418">Kinase</keyword>
<gene>
    <name evidence="6" type="ORF">EV644_111239</name>
</gene>
<sequence length="406" mass="42679">MVFVVLVYVVIVLGGGVLIGHTSSPHAGLSVLATAVVALSLGRVQSRLEVVMSRLVHGGSQSPYEVLSRFSPAVTGGPATDDLPARMAEVLAAGTGAKAAQVWLMVDGRLRLAATWPSDGATVRELPGRRQLSVRQAGELLGVLVVQEHENVPLTPVEERLFAGLADQAGLVLRGARLRAELVHRLAELSRLAAELRRSRQRLVDAQDAERKRLERDIHDGAQQHLVALAVNLRLAHTLAGRSPERADRLLAEQCQAATAAIEAITSLSRGIYPSLLVDEGLAAALRTAVAWSPLPAELVAADIGRYPAGVEAAAYFCALEALQNSAKHSSATAIRLDLRGGPTILEVTVQDDGAGFDLGAAHAGAGLANMRDRVESAGGTLTIETTPLRGTLVAARLPGARRPGD</sequence>
<protein>
    <submittedName>
        <fullName evidence="6">Histidine kinase</fullName>
    </submittedName>
</protein>
<dbReference type="SMART" id="SM00387">
    <property type="entry name" value="HATPase_c"/>
    <property type="match status" value="1"/>
</dbReference>
<dbReference type="EMBL" id="SLWM01000011">
    <property type="protein sequence ID" value="TCO19001.1"/>
    <property type="molecule type" value="Genomic_DNA"/>
</dbReference>
<evidence type="ECO:0000256" key="2">
    <source>
        <dbReference type="ARBA" id="ARBA00022777"/>
    </source>
</evidence>
<evidence type="ECO:0000313" key="7">
    <source>
        <dbReference type="Proteomes" id="UP000295818"/>
    </source>
</evidence>
<dbReference type="Pfam" id="PF02518">
    <property type="entry name" value="HATPase_c"/>
    <property type="match status" value="1"/>
</dbReference>
<proteinExistence type="predicted"/>
<reference evidence="6 7" key="1">
    <citation type="journal article" date="2015" name="Stand. Genomic Sci.">
        <title>Genomic Encyclopedia of Bacterial and Archaeal Type Strains, Phase III: the genomes of soil and plant-associated and newly described type strains.</title>
        <authorList>
            <person name="Whitman W.B."/>
            <person name="Woyke T."/>
            <person name="Klenk H.P."/>
            <person name="Zhou Y."/>
            <person name="Lilburn T.G."/>
            <person name="Beck B.J."/>
            <person name="De Vos P."/>
            <person name="Vandamme P."/>
            <person name="Eisen J.A."/>
            <person name="Garrity G."/>
            <person name="Hugenholtz P."/>
            <person name="Kyrpides N.C."/>
        </authorList>
    </citation>
    <scope>NUCLEOTIDE SEQUENCE [LARGE SCALE GENOMIC DNA]</scope>
    <source>
        <strain evidence="6 7">VKM Ac-2538</strain>
    </source>
</reference>
<evidence type="ECO:0000259" key="5">
    <source>
        <dbReference type="PROSITE" id="PS50109"/>
    </source>
</evidence>
<keyword evidence="4" id="KW-0175">Coiled coil</keyword>
<dbReference type="GO" id="GO:0016301">
    <property type="term" value="F:kinase activity"/>
    <property type="evidence" value="ECO:0007669"/>
    <property type="project" value="UniProtKB-KW"/>
</dbReference>
<dbReference type="Proteomes" id="UP000295818">
    <property type="component" value="Unassembled WGS sequence"/>
</dbReference>
<dbReference type="Gene3D" id="3.30.565.10">
    <property type="entry name" value="Histidine kinase-like ATPase, C-terminal domain"/>
    <property type="match status" value="1"/>
</dbReference>
<name>A0ABY2BFZ2_9ACTN</name>